<organism evidence="4 5">
    <name type="scientific">Daphnia galeata</name>
    <dbReference type="NCBI Taxonomy" id="27404"/>
    <lineage>
        <taxon>Eukaryota</taxon>
        <taxon>Metazoa</taxon>
        <taxon>Ecdysozoa</taxon>
        <taxon>Arthropoda</taxon>
        <taxon>Crustacea</taxon>
        <taxon>Branchiopoda</taxon>
        <taxon>Diplostraca</taxon>
        <taxon>Cladocera</taxon>
        <taxon>Anomopoda</taxon>
        <taxon>Daphniidae</taxon>
        <taxon>Daphnia</taxon>
    </lineage>
</organism>
<dbReference type="PANTHER" id="PTHR11360:SF310">
    <property type="entry name" value="MONOCARBOXYLATE TRANSPORTER 9-LIKE"/>
    <property type="match status" value="1"/>
</dbReference>
<feature type="transmembrane region" description="Helical" evidence="2">
    <location>
        <begin position="69"/>
        <end position="89"/>
    </location>
</feature>
<dbReference type="OrthoDB" id="2213137at2759"/>
<keyword evidence="2" id="KW-1133">Transmembrane helix</keyword>
<dbReference type="EMBL" id="CAKKLH010000325">
    <property type="protein sequence ID" value="CAH0112422.1"/>
    <property type="molecule type" value="Genomic_DNA"/>
</dbReference>
<gene>
    <name evidence="4" type="ORF">DGAL_LOCUS16137</name>
</gene>
<feature type="transmembrane region" description="Helical" evidence="2">
    <location>
        <begin position="96"/>
        <end position="115"/>
    </location>
</feature>
<dbReference type="Gene3D" id="1.20.1250.20">
    <property type="entry name" value="MFS general substrate transporter like domains"/>
    <property type="match status" value="1"/>
</dbReference>
<keyword evidence="2" id="KW-0812">Transmembrane</keyword>
<keyword evidence="2" id="KW-0472">Membrane</keyword>
<comment type="caution">
    <text evidence="4">The sequence shown here is derived from an EMBL/GenBank/DDBJ whole genome shotgun (WGS) entry which is preliminary data.</text>
</comment>
<dbReference type="GO" id="GO:0016020">
    <property type="term" value="C:membrane"/>
    <property type="evidence" value="ECO:0007669"/>
    <property type="project" value="UniProtKB-SubCell"/>
</dbReference>
<dbReference type="SUPFAM" id="SSF103473">
    <property type="entry name" value="MFS general substrate transporter"/>
    <property type="match status" value="1"/>
</dbReference>
<comment type="subcellular location">
    <subcellularLocation>
        <location evidence="1">Membrane</location>
        <topology evidence="1">Multi-pass membrane protein</topology>
    </subcellularLocation>
</comment>
<feature type="domain" description="Major facilitator superfamily (MFS) profile" evidence="3">
    <location>
        <begin position="28"/>
        <end position="450"/>
    </location>
</feature>
<dbReference type="Pfam" id="PF07690">
    <property type="entry name" value="MFS_1"/>
    <property type="match status" value="1"/>
</dbReference>
<dbReference type="InterPro" id="IPR050327">
    <property type="entry name" value="Proton-linked_MCT"/>
</dbReference>
<reference evidence="4" key="1">
    <citation type="submission" date="2021-11" db="EMBL/GenBank/DDBJ databases">
        <authorList>
            <person name="Schell T."/>
        </authorList>
    </citation>
    <scope>NUCLEOTIDE SEQUENCE</scope>
    <source>
        <strain evidence="4">M5</strain>
    </source>
</reference>
<feature type="transmembrane region" description="Helical" evidence="2">
    <location>
        <begin position="332"/>
        <end position="351"/>
    </location>
</feature>
<feature type="transmembrane region" description="Helical" evidence="2">
    <location>
        <begin position="185"/>
        <end position="205"/>
    </location>
</feature>
<feature type="transmembrane region" description="Helical" evidence="2">
    <location>
        <begin position="357"/>
        <end position="378"/>
    </location>
</feature>
<keyword evidence="5" id="KW-1185">Reference proteome</keyword>
<dbReference type="AlphaFoldDB" id="A0A8J2S0L3"/>
<feature type="transmembrane region" description="Helical" evidence="2">
    <location>
        <begin position="154"/>
        <end position="179"/>
    </location>
</feature>
<name>A0A8J2S0L3_9CRUS</name>
<sequence length="450" mass="49172">MIEKTGQSAVGRRCISPSQSPDIDAGWAWVIAGAALAALAISSAVYYTFSMYFPLLLNEFQATRATTAWIGSLNNGVYMLAGPIATIFIKLIGCRWTVMVGGLLSMIGFALSSVAPSLLMLFFTHGVLTAFGLCLNYTSWIVAISDNFVEKHAIAFSLSQSGVGLGIFVFGPLFSFLIGEYGWRGAFLITGACTFQLTSLGALIFPPRKPIKKDNVDFESFPLNAKNKQGGKGEEMHPEITESENIVENDVSIDGTKQLKWMDYCAWMLHLSSFFWLLATSIPYILLADYTRSLNLEEYYIVMLSIMGVGDLVGRLVIGPLITFWNLDVTKIYAVSQVFCAILIASFPLVVNGIQMVFQGFLFSVSYGLQCLLLALVPRSLFGTLNLSRIFGVTMFFGGLGILIGPPTAGLIVDSTQGRSYWLAFVFATIIQLLAAASTIGCYVLRQKNR</sequence>
<dbReference type="PROSITE" id="PS50850">
    <property type="entry name" value="MFS"/>
    <property type="match status" value="1"/>
</dbReference>
<dbReference type="GO" id="GO:0008028">
    <property type="term" value="F:monocarboxylic acid transmembrane transporter activity"/>
    <property type="evidence" value="ECO:0007669"/>
    <property type="project" value="TreeGrafter"/>
</dbReference>
<evidence type="ECO:0000259" key="3">
    <source>
        <dbReference type="PROSITE" id="PS50850"/>
    </source>
</evidence>
<feature type="transmembrane region" description="Helical" evidence="2">
    <location>
        <begin position="299"/>
        <end position="325"/>
    </location>
</feature>
<feature type="transmembrane region" description="Helical" evidence="2">
    <location>
        <begin position="390"/>
        <end position="409"/>
    </location>
</feature>
<proteinExistence type="predicted"/>
<evidence type="ECO:0000256" key="2">
    <source>
        <dbReference type="SAM" id="Phobius"/>
    </source>
</evidence>
<feature type="transmembrane region" description="Helical" evidence="2">
    <location>
        <begin position="267"/>
        <end position="287"/>
    </location>
</feature>
<feature type="transmembrane region" description="Helical" evidence="2">
    <location>
        <begin position="421"/>
        <end position="445"/>
    </location>
</feature>
<feature type="transmembrane region" description="Helical" evidence="2">
    <location>
        <begin position="121"/>
        <end position="142"/>
    </location>
</feature>
<evidence type="ECO:0000313" key="5">
    <source>
        <dbReference type="Proteomes" id="UP000789390"/>
    </source>
</evidence>
<protein>
    <recommendedName>
        <fullName evidence="3">Major facilitator superfamily (MFS) profile domain-containing protein</fullName>
    </recommendedName>
</protein>
<evidence type="ECO:0000256" key="1">
    <source>
        <dbReference type="ARBA" id="ARBA00004141"/>
    </source>
</evidence>
<dbReference type="PANTHER" id="PTHR11360">
    <property type="entry name" value="MONOCARBOXYLATE TRANSPORTER"/>
    <property type="match status" value="1"/>
</dbReference>
<dbReference type="InterPro" id="IPR036259">
    <property type="entry name" value="MFS_trans_sf"/>
</dbReference>
<dbReference type="Proteomes" id="UP000789390">
    <property type="component" value="Unassembled WGS sequence"/>
</dbReference>
<feature type="transmembrane region" description="Helical" evidence="2">
    <location>
        <begin position="27"/>
        <end position="49"/>
    </location>
</feature>
<dbReference type="InterPro" id="IPR020846">
    <property type="entry name" value="MFS_dom"/>
</dbReference>
<accession>A0A8J2S0L3</accession>
<evidence type="ECO:0000313" key="4">
    <source>
        <dbReference type="EMBL" id="CAH0112422.1"/>
    </source>
</evidence>
<dbReference type="InterPro" id="IPR011701">
    <property type="entry name" value="MFS"/>
</dbReference>